<accession>A0A6C0HIQ6</accession>
<feature type="compositionally biased region" description="Polar residues" evidence="1">
    <location>
        <begin position="27"/>
        <end position="36"/>
    </location>
</feature>
<proteinExistence type="predicted"/>
<organism evidence="2">
    <name type="scientific">viral metagenome</name>
    <dbReference type="NCBI Taxonomy" id="1070528"/>
    <lineage>
        <taxon>unclassified sequences</taxon>
        <taxon>metagenomes</taxon>
        <taxon>organismal metagenomes</taxon>
    </lineage>
</organism>
<dbReference type="EMBL" id="MN739971">
    <property type="protein sequence ID" value="QHT80531.1"/>
    <property type="molecule type" value="Genomic_DNA"/>
</dbReference>
<reference evidence="2" key="1">
    <citation type="journal article" date="2020" name="Nature">
        <title>Giant virus diversity and host interactions through global metagenomics.</title>
        <authorList>
            <person name="Schulz F."/>
            <person name="Roux S."/>
            <person name="Paez-Espino D."/>
            <person name="Jungbluth S."/>
            <person name="Walsh D.A."/>
            <person name="Denef V.J."/>
            <person name="McMahon K.D."/>
            <person name="Konstantinidis K.T."/>
            <person name="Eloe-Fadrosh E.A."/>
            <person name="Kyrpides N.C."/>
            <person name="Woyke T."/>
        </authorList>
    </citation>
    <scope>NUCLEOTIDE SEQUENCE</scope>
    <source>
        <strain evidence="2">GVMAG-M-3300023184-120</strain>
    </source>
</reference>
<evidence type="ECO:0000256" key="1">
    <source>
        <dbReference type="SAM" id="MobiDB-lite"/>
    </source>
</evidence>
<sequence>MNKKKETDFSQTKLNTRLESKQKNTDEFFQSFTNGL</sequence>
<dbReference type="AlphaFoldDB" id="A0A6C0HIQ6"/>
<protein>
    <submittedName>
        <fullName evidence="2">Uncharacterized protein</fullName>
    </submittedName>
</protein>
<feature type="region of interest" description="Disordered" evidence="1">
    <location>
        <begin position="1"/>
        <end position="36"/>
    </location>
</feature>
<evidence type="ECO:0000313" key="2">
    <source>
        <dbReference type="EMBL" id="QHT80531.1"/>
    </source>
</evidence>
<name>A0A6C0HIQ6_9ZZZZ</name>
<feature type="compositionally biased region" description="Basic and acidic residues" evidence="1">
    <location>
        <begin position="16"/>
        <end position="26"/>
    </location>
</feature>